<sequence>MRDNNSLEMKIKGKMLHQKVAAIQNHLASLNLQEAPSIGAFTPKKGDTVLAQFSADNSWNRALIVNAPKGGADSSGDKFEVFYIDYGNQEVVTQSQLRPIDPSVSSLPGLAQLCSLAYLKVPNMFMMANFIGYGENKWLPKRRLHRKRTKDPYFF</sequence>
<dbReference type="GO" id="GO:0003723">
    <property type="term" value="F:RNA binding"/>
    <property type="evidence" value="ECO:0007669"/>
    <property type="project" value="TreeGrafter"/>
</dbReference>
<gene>
    <name evidence="2" type="ORF">LIER_15583</name>
</gene>
<dbReference type="Gene3D" id="2.30.30.140">
    <property type="match status" value="1"/>
</dbReference>
<reference evidence="2 3" key="1">
    <citation type="submission" date="2024-01" db="EMBL/GenBank/DDBJ databases">
        <title>The complete chloroplast genome sequence of Lithospermum erythrorhizon: insights into the phylogenetic relationship among Boraginaceae species and the maternal lineages of purple gromwells.</title>
        <authorList>
            <person name="Okada T."/>
            <person name="Watanabe K."/>
        </authorList>
    </citation>
    <scope>NUCLEOTIDE SEQUENCE [LARGE SCALE GENOMIC DNA]</scope>
</reference>
<dbReference type="InterPro" id="IPR002999">
    <property type="entry name" value="Tudor"/>
</dbReference>
<keyword evidence="3" id="KW-1185">Reference proteome</keyword>
<feature type="domain" description="Tudor" evidence="1">
    <location>
        <begin position="42"/>
        <end position="107"/>
    </location>
</feature>
<dbReference type="PANTHER" id="PTHR12302:SF2">
    <property type="entry name" value="STAPHYLOCOCCAL NUCLEASE DOMAIN-CONTAINING PROTEIN 1"/>
    <property type="match status" value="1"/>
</dbReference>
<dbReference type="GO" id="GO:0005634">
    <property type="term" value="C:nucleus"/>
    <property type="evidence" value="ECO:0007669"/>
    <property type="project" value="TreeGrafter"/>
</dbReference>
<accession>A0AAV3Q534</accession>
<dbReference type="InterPro" id="IPR047395">
    <property type="entry name" value="Tudor_AtTudor1-like"/>
</dbReference>
<dbReference type="CDD" id="cd20443">
    <property type="entry name" value="Tudor_AtTudor1-like"/>
    <property type="match status" value="1"/>
</dbReference>
<comment type="caution">
    <text evidence="2">The sequence shown here is derived from an EMBL/GenBank/DDBJ whole genome shotgun (WGS) entry which is preliminary data.</text>
</comment>
<dbReference type="AlphaFoldDB" id="A0AAV3Q534"/>
<dbReference type="PANTHER" id="PTHR12302">
    <property type="entry name" value="EBNA2 BINDING PROTEIN P100"/>
    <property type="match status" value="1"/>
</dbReference>
<evidence type="ECO:0000313" key="2">
    <source>
        <dbReference type="EMBL" id="GAA0158610.1"/>
    </source>
</evidence>
<organism evidence="2 3">
    <name type="scientific">Lithospermum erythrorhizon</name>
    <name type="common">Purple gromwell</name>
    <name type="synonym">Lithospermum officinale var. erythrorhizon</name>
    <dbReference type="NCBI Taxonomy" id="34254"/>
    <lineage>
        <taxon>Eukaryota</taxon>
        <taxon>Viridiplantae</taxon>
        <taxon>Streptophyta</taxon>
        <taxon>Embryophyta</taxon>
        <taxon>Tracheophyta</taxon>
        <taxon>Spermatophyta</taxon>
        <taxon>Magnoliopsida</taxon>
        <taxon>eudicotyledons</taxon>
        <taxon>Gunneridae</taxon>
        <taxon>Pentapetalae</taxon>
        <taxon>asterids</taxon>
        <taxon>lamiids</taxon>
        <taxon>Boraginales</taxon>
        <taxon>Boraginaceae</taxon>
        <taxon>Boraginoideae</taxon>
        <taxon>Lithospermeae</taxon>
        <taxon>Lithospermum</taxon>
    </lineage>
</organism>
<proteinExistence type="predicted"/>
<dbReference type="SUPFAM" id="SSF63748">
    <property type="entry name" value="Tudor/PWWP/MBT"/>
    <property type="match status" value="1"/>
</dbReference>
<dbReference type="GO" id="GO:0005829">
    <property type="term" value="C:cytosol"/>
    <property type="evidence" value="ECO:0007669"/>
    <property type="project" value="TreeGrafter"/>
</dbReference>
<evidence type="ECO:0000313" key="3">
    <source>
        <dbReference type="Proteomes" id="UP001454036"/>
    </source>
</evidence>
<dbReference type="EMBL" id="BAABME010003391">
    <property type="protein sequence ID" value="GAA0158610.1"/>
    <property type="molecule type" value="Genomic_DNA"/>
</dbReference>
<evidence type="ECO:0000259" key="1">
    <source>
        <dbReference type="PROSITE" id="PS50304"/>
    </source>
</evidence>
<dbReference type="SMART" id="SM00333">
    <property type="entry name" value="TUDOR"/>
    <property type="match status" value="1"/>
</dbReference>
<dbReference type="FunFam" id="2.30.30.140:FF:000018">
    <property type="entry name" value="Serine/threonine-protein kinase 31"/>
    <property type="match status" value="1"/>
</dbReference>
<dbReference type="GO" id="GO:0004518">
    <property type="term" value="F:nuclease activity"/>
    <property type="evidence" value="ECO:0007669"/>
    <property type="project" value="TreeGrafter"/>
</dbReference>
<dbReference type="Pfam" id="PF00567">
    <property type="entry name" value="TUDOR"/>
    <property type="match status" value="1"/>
</dbReference>
<dbReference type="Proteomes" id="UP001454036">
    <property type="component" value="Unassembled WGS sequence"/>
</dbReference>
<dbReference type="GO" id="GO:0006402">
    <property type="term" value="P:mRNA catabolic process"/>
    <property type="evidence" value="ECO:0007669"/>
    <property type="project" value="TreeGrafter"/>
</dbReference>
<name>A0AAV3Q534_LITER</name>
<protein>
    <recommendedName>
        <fullName evidence="1">Tudor domain-containing protein</fullName>
    </recommendedName>
</protein>
<dbReference type="PROSITE" id="PS50304">
    <property type="entry name" value="TUDOR"/>
    <property type="match status" value="1"/>
</dbReference>